<proteinExistence type="predicted"/>
<keyword evidence="2" id="KW-1185">Reference proteome</keyword>
<feature type="non-terminal residue" evidence="1">
    <location>
        <position position="75"/>
    </location>
</feature>
<sequence>KNHRSIIEDFEIKIIKYNSEVIKCFDIKNIVFLNNKIFLDSKSNTNNKELQNNNINKLDKFNNNYFDISNKIEQD</sequence>
<protein>
    <submittedName>
        <fullName evidence="1">14668_t:CDS:1</fullName>
    </submittedName>
</protein>
<name>A0A9N9KJ42_9GLOM</name>
<dbReference type="Proteomes" id="UP000789759">
    <property type="component" value="Unassembled WGS sequence"/>
</dbReference>
<dbReference type="EMBL" id="CAJVQA010074007">
    <property type="protein sequence ID" value="CAG8834648.1"/>
    <property type="molecule type" value="Genomic_DNA"/>
</dbReference>
<evidence type="ECO:0000313" key="2">
    <source>
        <dbReference type="Proteomes" id="UP000789759"/>
    </source>
</evidence>
<dbReference type="AlphaFoldDB" id="A0A9N9KJ42"/>
<comment type="caution">
    <text evidence="1">The sequence shown here is derived from an EMBL/GenBank/DDBJ whole genome shotgun (WGS) entry which is preliminary data.</text>
</comment>
<gene>
    <name evidence="1" type="ORF">CPELLU_LOCUS21141</name>
</gene>
<evidence type="ECO:0000313" key="1">
    <source>
        <dbReference type="EMBL" id="CAG8834648.1"/>
    </source>
</evidence>
<reference evidence="1" key="1">
    <citation type="submission" date="2021-06" db="EMBL/GenBank/DDBJ databases">
        <authorList>
            <person name="Kallberg Y."/>
            <person name="Tangrot J."/>
            <person name="Rosling A."/>
        </authorList>
    </citation>
    <scope>NUCLEOTIDE SEQUENCE</scope>
    <source>
        <strain evidence="1">FL966</strain>
    </source>
</reference>
<organism evidence="1 2">
    <name type="scientific">Cetraspora pellucida</name>
    <dbReference type="NCBI Taxonomy" id="1433469"/>
    <lineage>
        <taxon>Eukaryota</taxon>
        <taxon>Fungi</taxon>
        <taxon>Fungi incertae sedis</taxon>
        <taxon>Mucoromycota</taxon>
        <taxon>Glomeromycotina</taxon>
        <taxon>Glomeromycetes</taxon>
        <taxon>Diversisporales</taxon>
        <taxon>Gigasporaceae</taxon>
        <taxon>Cetraspora</taxon>
    </lineage>
</organism>
<feature type="non-terminal residue" evidence="1">
    <location>
        <position position="1"/>
    </location>
</feature>
<accession>A0A9N9KJ42</accession>